<dbReference type="GO" id="GO:0005737">
    <property type="term" value="C:cytoplasm"/>
    <property type="evidence" value="ECO:0007669"/>
    <property type="project" value="TreeGrafter"/>
</dbReference>
<organism evidence="6">
    <name type="scientific">hydrothermal vent metagenome</name>
    <dbReference type="NCBI Taxonomy" id="652676"/>
    <lineage>
        <taxon>unclassified sequences</taxon>
        <taxon>metagenomes</taxon>
        <taxon>ecological metagenomes</taxon>
    </lineage>
</organism>
<protein>
    <submittedName>
        <fullName evidence="6">Arginine-tRNA-protein transferase</fullName>
        <ecNumber evidence="6">2.3.2.8</ecNumber>
    </submittedName>
</protein>
<evidence type="ECO:0000256" key="3">
    <source>
        <dbReference type="ARBA" id="ARBA00023315"/>
    </source>
</evidence>
<dbReference type="NCBIfam" id="NF002342">
    <property type="entry name" value="PRK01305.1-3"/>
    <property type="match status" value="1"/>
</dbReference>
<dbReference type="PANTHER" id="PTHR21367:SF1">
    <property type="entry name" value="ARGINYL-TRNA--PROTEIN TRANSFERASE 1"/>
    <property type="match status" value="1"/>
</dbReference>
<dbReference type="InterPro" id="IPR007471">
    <property type="entry name" value="N-end_Aminoacyl_Trfase_N"/>
</dbReference>
<dbReference type="SUPFAM" id="SSF55729">
    <property type="entry name" value="Acyl-CoA N-acyltransferases (Nat)"/>
    <property type="match status" value="1"/>
</dbReference>
<evidence type="ECO:0000259" key="5">
    <source>
        <dbReference type="Pfam" id="PF04377"/>
    </source>
</evidence>
<keyword evidence="1" id="KW-0963">Cytoplasm</keyword>
<dbReference type="InterPro" id="IPR017138">
    <property type="entry name" value="Asp_Glu_LeuTrfase"/>
</dbReference>
<dbReference type="GO" id="GO:0008914">
    <property type="term" value="F:leucyl-tRNA--protein transferase activity"/>
    <property type="evidence" value="ECO:0007669"/>
    <property type="project" value="InterPro"/>
</dbReference>
<dbReference type="EC" id="2.3.2.8" evidence="6"/>
<dbReference type="GO" id="GO:0004057">
    <property type="term" value="F:arginyl-tRNA--protein transferase activity"/>
    <property type="evidence" value="ECO:0007669"/>
    <property type="project" value="UniProtKB-EC"/>
</dbReference>
<reference evidence="6" key="1">
    <citation type="submission" date="2015-10" db="EMBL/GenBank/DDBJ databases">
        <authorList>
            <person name="Gilbert D.G."/>
        </authorList>
    </citation>
    <scope>NUCLEOTIDE SEQUENCE</scope>
</reference>
<evidence type="ECO:0000313" key="6">
    <source>
        <dbReference type="EMBL" id="CUS40097.1"/>
    </source>
</evidence>
<feature type="domain" description="N-end aminoacyl transferase N-terminal" evidence="4">
    <location>
        <begin position="13"/>
        <end position="83"/>
    </location>
</feature>
<keyword evidence="2 6" id="KW-0808">Transferase</keyword>
<dbReference type="InterPro" id="IPR007472">
    <property type="entry name" value="N-end_Aminoacyl_Trfase_C"/>
</dbReference>
<feature type="domain" description="N-end rule aminoacyl transferase C-terminal" evidence="5">
    <location>
        <begin position="103"/>
        <end position="223"/>
    </location>
</feature>
<evidence type="ECO:0000259" key="4">
    <source>
        <dbReference type="Pfam" id="PF04376"/>
    </source>
</evidence>
<evidence type="ECO:0000256" key="2">
    <source>
        <dbReference type="ARBA" id="ARBA00022679"/>
    </source>
</evidence>
<dbReference type="PANTHER" id="PTHR21367">
    <property type="entry name" value="ARGININE-TRNA-PROTEIN TRANSFERASE 1"/>
    <property type="match status" value="1"/>
</dbReference>
<name>A0A160TAR6_9ZZZZ</name>
<dbReference type="EMBL" id="CZQC01000004">
    <property type="protein sequence ID" value="CUS40097.1"/>
    <property type="molecule type" value="Genomic_DNA"/>
</dbReference>
<dbReference type="InterPro" id="IPR030700">
    <property type="entry name" value="N-end_Aminoacyl_Trfase"/>
</dbReference>
<accession>A0A160TAR6</accession>
<dbReference type="PIRSF" id="PIRSF037208">
    <property type="entry name" value="ATE_pro_prd"/>
    <property type="match status" value="1"/>
</dbReference>
<dbReference type="Pfam" id="PF04377">
    <property type="entry name" value="ATE_C"/>
    <property type="match status" value="1"/>
</dbReference>
<proteinExistence type="inferred from homology"/>
<gene>
    <name evidence="6" type="ORF">MGWOODY_Tha251</name>
</gene>
<sequence>MKTILLYSPPETHACAYLPDREAVSLYADPRHWLNDEELSHLNRLGFRRSGRLVYRPNCPTCNECTAVRVTAKDMRYNRTMKRKLIASKHIQLSVESAHSTDEHYQLFEQYINQRHHDGDMHPPSRQQFNEFLTEHFGNTYFLNARIDGVLVGCMVFDVFDDGVSSVYCFYQPKLESLSLGTVLICRLTQLAVWLGLEFNYLGYLVKDCRKMAYKEQYSPLQAWRNDKWIDRG</sequence>
<evidence type="ECO:0000256" key="1">
    <source>
        <dbReference type="ARBA" id="ARBA00022490"/>
    </source>
</evidence>
<dbReference type="HAMAP" id="MF_00689">
    <property type="entry name" value="Bpt"/>
    <property type="match status" value="1"/>
</dbReference>
<dbReference type="Pfam" id="PF04376">
    <property type="entry name" value="ATE_N"/>
    <property type="match status" value="1"/>
</dbReference>
<dbReference type="InterPro" id="IPR016181">
    <property type="entry name" value="Acyl_CoA_acyltransferase"/>
</dbReference>
<dbReference type="NCBIfam" id="NF002346">
    <property type="entry name" value="PRK01305.2-3"/>
    <property type="match status" value="1"/>
</dbReference>
<keyword evidence="3 6" id="KW-0012">Acyltransferase</keyword>
<dbReference type="GO" id="GO:0071596">
    <property type="term" value="P:ubiquitin-dependent protein catabolic process via the N-end rule pathway"/>
    <property type="evidence" value="ECO:0007669"/>
    <property type="project" value="InterPro"/>
</dbReference>
<dbReference type="AlphaFoldDB" id="A0A160TAR6"/>